<feature type="non-terminal residue" evidence="1">
    <location>
        <position position="1"/>
    </location>
</feature>
<name>A0A162CZ68_9CRUS</name>
<comment type="caution">
    <text evidence="1">The sequence shown here is derived from an EMBL/GenBank/DDBJ whole genome shotgun (WGS) entry which is preliminary data.</text>
</comment>
<protein>
    <submittedName>
        <fullName evidence="1">Uncharacterized protein</fullName>
    </submittedName>
</protein>
<dbReference type="Proteomes" id="UP000076858">
    <property type="component" value="Unassembled WGS sequence"/>
</dbReference>
<accession>A0A162CZ68</accession>
<keyword evidence="2" id="KW-1185">Reference proteome</keyword>
<gene>
    <name evidence="1" type="ORF">APZ42_002180</name>
</gene>
<dbReference type="AlphaFoldDB" id="A0A162CZ68"/>
<evidence type="ECO:0000313" key="1">
    <source>
        <dbReference type="EMBL" id="KZS01224.1"/>
    </source>
</evidence>
<reference evidence="1 2" key="1">
    <citation type="submission" date="2016-03" db="EMBL/GenBank/DDBJ databases">
        <title>EvidentialGene: Evidence-directed Construction of Genes on Genomes.</title>
        <authorList>
            <person name="Gilbert D.G."/>
            <person name="Choi J.-H."/>
            <person name="Mockaitis K."/>
            <person name="Colbourne J."/>
            <person name="Pfrender M."/>
        </authorList>
    </citation>
    <scope>NUCLEOTIDE SEQUENCE [LARGE SCALE GENOMIC DNA]</scope>
    <source>
        <strain evidence="1 2">Xinb3</strain>
        <tissue evidence="1">Complete organism</tissue>
    </source>
</reference>
<proteinExistence type="predicted"/>
<sequence>LPYSWAQRDADARSRGGELFSIPARLLLSPLFTYHYLCVLTIPL</sequence>
<organism evidence="1 2">
    <name type="scientific">Daphnia magna</name>
    <dbReference type="NCBI Taxonomy" id="35525"/>
    <lineage>
        <taxon>Eukaryota</taxon>
        <taxon>Metazoa</taxon>
        <taxon>Ecdysozoa</taxon>
        <taxon>Arthropoda</taxon>
        <taxon>Crustacea</taxon>
        <taxon>Branchiopoda</taxon>
        <taxon>Diplostraca</taxon>
        <taxon>Cladocera</taxon>
        <taxon>Anomopoda</taxon>
        <taxon>Daphniidae</taxon>
        <taxon>Daphnia</taxon>
    </lineage>
</organism>
<evidence type="ECO:0000313" key="2">
    <source>
        <dbReference type="Proteomes" id="UP000076858"/>
    </source>
</evidence>
<dbReference type="EMBL" id="LRGB01007322">
    <property type="protein sequence ID" value="KZS01224.1"/>
    <property type="molecule type" value="Genomic_DNA"/>
</dbReference>